<proteinExistence type="predicted"/>
<sequence>MVTTRNFFQSRHFVWGLCGELELVGEFGLKEEEMASIAEGPLPFKVSGEQSSSSNPTDAVIFVGISLVLGIACRHVLRGTRVPYTAALLVLGIGMGSLEAGAETPFQDSSFCYAFLFSPSRYFCMYSLCIGQQLVGSVTCAFISIDAWLCYCSEVSWAVFSELDQISWSDRLDREPRPRLASFYSQMADDVSFPRLS</sequence>
<dbReference type="EMBL" id="CAUOFW020002353">
    <property type="protein sequence ID" value="CAK9153118.1"/>
    <property type="molecule type" value="Genomic_DNA"/>
</dbReference>
<evidence type="ECO:0000313" key="2">
    <source>
        <dbReference type="Proteomes" id="UP001642360"/>
    </source>
</evidence>
<name>A0ABC8SDK2_9AQUA</name>
<reference evidence="1 2" key="1">
    <citation type="submission" date="2024-02" db="EMBL/GenBank/DDBJ databases">
        <authorList>
            <person name="Vignale AGUSTIN F."/>
            <person name="Sosa J E."/>
            <person name="Modenutti C."/>
        </authorList>
    </citation>
    <scope>NUCLEOTIDE SEQUENCE [LARGE SCALE GENOMIC DNA]</scope>
</reference>
<gene>
    <name evidence="1" type="ORF">ILEXP_LOCUS21366</name>
</gene>
<organism evidence="1 2">
    <name type="scientific">Ilex paraguariensis</name>
    <name type="common">yerba mate</name>
    <dbReference type="NCBI Taxonomy" id="185542"/>
    <lineage>
        <taxon>Eukaryota</taxon>
        <taxon>Viridiplantae</taxon>
        <taxon>Streptophyta</taxon>
        <taxon>Embryophyta</taxon>
        <taxon>Tracheophyta</taxon>
        <taxon>Spermatophyta</taxon>
        <taxon>Magnoliopsida</taxon>
        <taxon>eudicotyledons</taxon>
        <taxon>Gunneridae</taxon>
        <taxon>Pentapetalae</taxon>
        <taxon>asterids</taxon>
        <taxon>campanulids</taxon>
        <taxon>Aquifoliales</taxon>
        <taxon>Aquifoliaceae</taxon>
        <taxon>Ilex</taxon>
    </lineage>
</organism>
<dbReference type="AlphaFoldDB" id="A0ABC8SDK2"/>
<dbReference type="Proteomes" id="UP001642360">
    <property type="component" value="Unassembled WGS sequence"/>
</dbReference>
<protein>
    <submittedName>
        <fullName evidence="1">Uncharacterized protein</fullName>
    </submittedName>
</protein>
<comment type="caution">
    <text evidence="1">The sequence shown here is derived from an EMBL/GenBank/DDBJ whole genome shotgun (WGS) entry which is preliminary data.</text>
</comment>
<evidence type="ECO:0000313" key="1">
    <source>
        <dbReference type="EMBL" id="CAK9153118.1"/>
    </source>
</evidence>
<accession>A0ABC8SDK2</accession>
<keyword evidence="2" id="KW-1185">Reference proteome</keyword>